<reference evidence="2" key="1">
    <citation type="submission" date="2023-07" db="EMBL/GenBank/DDBJ databases">
        <title>A chromosome-level genome assembly of Lolium multiflorum.</title>
        <authorList>
            <person name="Chen Y."/>
            <person name="Copetti D."/>
            <person name="Kolliker R."/>
            <person name="Studer B."/>
        </authorList>
    </citation>
    <scope>NUCLEOTIDE SEQUENCE</scope>
    <source>
        <strain evidence="2">02402/16</strain>
        <tissue evidence="2">Leaf</tissue>
    </source>
</reference>
<evidence type="ECO:0000256" key="1">
    <source>
        <dbReference type="SAM" id="Coils"/>
    </source>
</evidence>
<sequence length="129" mass="14132">MGEHNLSWDQVVQMCRQVHPKEEEKLAADAFQAEQLDQEAADAEAAGRALERQRRAAAMEEISEARAELRAELTEARAELAEARAKMATASAALAAALPFPTAPPTDDVIHDIADDNEDEPIRFMFSGD</sequence>
<keyword evidence="1" id="KW-0175">Coiled coil</keyword>
<dbReference type="EMBL" id="JAUUTY010000003">
    <property type="protein sequence ID" value="KAK1662854.1"/>
    <property type="molecule type" value="Genomic_DNA"/>
</dbReference>
<dbReference type="Proteomes" id="UP001231189">
    <property type="component" value="Unassembled WGS sequence"/>
</dbReference>
<protein>
    <submittedName>
        <fullName evidence="2">Uncharacterized protein</fullName>
    </submittedName>
</protein>
<organism evidence="2 3">
    <name type="scientific">Lolium multiflorum</name>
    <name type="common">Italian ryegrass</name>
    <name type="synonym">Lolium perenne subsp. multiflorum</name>
    <dbReference type="NCBI Taxonomy" id="4521"/>
    <lineage>
        <taxon>Eukaryota</taxon>
        <taxon>Viridiplantae</taxon>
        <taxon>Streptophyta</taxon>
        <taxon>Embryophyta</taxon>
        <taxon>Tracheophyta</taxon>
        <taxon>Spermatophyta</taxon>
        <taxon>Magnoliopsida</taxon>
        <taxon>Liliopsida</taxon>
        <taxon>Poales</taxon>
        <taxon>Poaceae</taxon>
        <taxon>BOP clade</taxon>
        <taxon>Pooideae</taxon>
        <taxon>Poodae</taxon>
        <taxon>Poeae</taxon>
        <taxon>Poeae Chloroplast Group 2 (Poeae type)</taxon>
        <taxon>Loliodinae</taxon>
        <taxon>Loliinae</taxon>
        <taxon>Lolium</taxon>
    </lineage>
</organism>
<name>A0AAD8SRW4_LOLMU</name>
<evidence type="ECO:0000313" key="2">
    <source>
        <dbReference type="EMBL" id="KAK1662854.1"/>
    </source>
</evidence>
<keyword evidence="3" id="KW-1185">Reference proteome</keyword>
<comment type="caution">
    <text evidence="2">The sequence shown here is derived from an EMBL/GenBank/DDBJ whole genome shotgun (WGS) entry which is preliminary data.</text>
</comment>
<gene>
    <name evidence="2" type="ORF">QYE76_051013</name>
</gene>
<accession>A0AAD8SRW4</accession>
<feature type="coiled-coil region" evidence="1">
    <location>
        <begin position="33"/>
        <end position="93"/>
    </location>
</feature>
<evidence type="ECO:0000313" key="3">
    <source>
        <dbReference type="Proteomes" id="UP001231189"/>
    </source>
</evidence>
<proteinExistence type="predicted"/>
<dbReference type="AlphaFoldDB" id="A0AAD8SRW4"/>